<organism evidence="2 3">
    <name type="scientific">Oceanithermus profundus (strain DSM 14977 / NBRC 100410 / VKM B-2274 / 506)</name>
    <dbReference type="NCBI Taxonomy" id="670487"/>
    <lineage>
        <taxon>Bacteria</taxon>
        <taxon>Thermotogati</taxon>
        <taxon>Deinococcota</taxon>
        <taxon>Deinococci</taxon>
        <taxon>Thermales</taxon>
        <taxon>Thermaceae</taxon>
        <taxon>Oceanithermus</taxon>
    </lineage>
</organism>
<evidence type="ECO:0000313" key="2">
    <source>
        <dbReference type="EMBL" id="ADR37708.1"/>
    </source>
</evidence>
<sequence length="158" mass="17756">MEQRCCLLNPTASYFALVESPKELASVIDGALHMAGFAFLGAKLPWPKTTEEALKKHEEFARRAKELHESYKQRKHELDLRVANNIELNIEGAHARARAHRAIAELLKIREALLDPEKSAEWALPCDAPEEASEAVASSLCYWSTYWLTELGVSIGRI</sequence>
<feature type="coiled-coil region" evidence="1">
    <location>
        <begin position="54"/>
        <end position="81"/>
    </location>
</feature>
<gene>
    <name evidence="2" type="ordered locus">Ocepr_2260</name>
</gene>
<reference evidence="3" key="1">
    <citation type="submission" date="2010-11" db="EMBL/GenBank/DDBJ databases">
        <title>The complete sequence of plasmid of Oceanithermus profundus DSM 14977.</title>
        <authorList>
            <consortium name="US DOE Joint Genome Institute (JGI-PGF)"/>
            <person name="Lucas S."/>
            <person name="Copeland A."/>
            <person name="Lapidus A."/>
            <person name="Bruce D."/>
            <person name="Goodwin L."/>
            <person name="Pitluck S."/>
            <person name="Kyrpides N."/>
            <person name="Mavromatis K."/>
            <person name="Pagani I."/>
            <person name="Ivanova N."/>
            <person name="Zhang X."/>
            <person name="Brettin T."/>
            <person name="Detter J.C."/>
            <person name="Tapia R."/>
            <person name="Han C."/>
            <person name="Land M."/>
            <person name="Hauser L."/>
            <person name="Markowitz V."/>
            <person name="Cheng J.-F."/>
            <person name="Hugenholtz P."/>
            <person name="Woyke T."/>
            <person name="Wu D."/>
            <person name="Tindall B."/>
            <person name="Faehnrich R."/>
            <person name="Brambilla E."/>
            <person name="Klenk H.-P."/>
            <person name="Eisen J.A."/>
        </authorList>
    </citation>
    <scope>NUCLEOTIDE SEQUENCE [LARGE SCALE GENOMIC DNA]</scope>
    <source>
        <strain evidence="3">DSM 14977 / NBRC 100410 / VKM B-2274 / 506</strain>
        <plasmid evidence="3">Plasmid pOCEPR01</plasmid>
    </source>
</reference>
<evidence type="ECO:0000313" key="3">
    <source>
        <dbReference type="Proteomes" id="UP000008722"/>
    </source>
</evidence>
<geneLocation type="plasmid" evidence="2 3">
    <name>pOCEPR01</name>
</geneLocation>
<evidence type="ECO:0000256" key="1">
    <source>
        <dbReference type="SAM" id="Coils"/>
    </source>
</evidence>
<dbReference type="Proteomes" id="UP000008722">
    <property type="component" value="Plasmid pOCEPR01"/>
</dbReference>
<dbReference type="EMBL" id="CP002362">
    <property type="protein sequence ID" value="ADR37708.1"/>
    <property type="molecule type" value="Genomic_DNA"/>
</dbReference>
<keyword evidence="3" id="KW-1185">Reference proteome</keyword>
<protein>
    <submittedName>
        <fullName evidence="2">Uncharacterized protein</fullName>
    </submittedName>
</protein>
<dbReference type="HOGENOM" id="CLU_1667604_0_0_0"/>
<proteinExistence type="predicted"/>
<accession>E4UAS3</accession>
<dbReference type="KEGG" id="opr:Ocepr_2260"/>
<name>E4UAS3_OCEP5</name>
<dbReference type="AlphaFoldDB" id="E4UAS3"/>
<keyword evidence="1" id="KW-0175">Coiled coil</keyword>
<keyword evidence="2" id="KW-0614">Plasmid</keyword>
<reference evidence="2 3" key="2">
    <citation type="journal article" date="2011" name="Stand. Genomic Sci.">
        <title>Complete genome sequence of Oceanithermus profundus type strain (506).</title>
        <authorList>
            <person name="Pati A."/>
            <person name="Zhang X."/>
            <person name="Lapidus A."/>
            <person name="Nolan M."/>
            <person name="Lucas S."/>
            <person name="Del Rio T.G."/>
            <person name="Tice H."/>
            <person name="Cheng J.F."/>
            <person name="Tapia R."/>
            <person name="Han C."/>
            <person name="Goodwin L."/>
            <person name="Pitluck S."/>
            <person name="Liolios K."/>
            <person name="Pagani I."/>
            <person name="Ivanova N."/>
            <person name="Mavromatis K."/>
            <person name="Chen A."/>
            <person name="Palaniappan K."/>
            <person name="Hauser L."/>
            <person name="Jeffries C.D."/>
            <person name="Brambilla E.M."/>
            <person name="Rohl A."/>
            <person name="Mwirichia R."/>
            <person name="Rohde M."/>
            <person name="Tindall B.J."/>
            <person name="Sikorski J."/>
            <person name="Wirth R."/>
            <person name="Goker M."/>
            <person name="Woyke T."/>
            <person name="Detter J.C."/>
            <person name="Bristow J."/>
            <person name="Eisen J.A."/>
            <person name="Markowitz V."/>
            <person name="Hugenholtz P."/>
            <person name="Kyrpides N.C."/>
            <person name="Klenk H.P."/>
            <person name="Land M."/>
        </authorList>
    </citation>
    <scope>NUCLEOTIDE SEQUENCE [LARGE SCALE GENOMIC DNA]</scope>
    <source>
        <strain evidence="3">DSM 14977 / NBRC 100410 / VKM B-2274 / 506</strain>
        <plasmid evidence="3">Plasmid pOCEPR01</plasmid>
    </source>
</reference>
<dbReference type="RefSeq" id="WP_013449688.1">
    <property type="nucleotide sequence ID" value="NC_014753.1"/>
</dbReference>